<keyword evidence="2" id="KW-1185">Reference proteome</keyword>
<evidence type="ECO:0000313" key="1">
    <source>
        <dbReference type="EMBL" id="KZL88507.1"/>
    </source>
</evidence>
<evidence type="ECO:0000313" key="2">
    <source>
        <dbReference type="Proteomes" id="UP000076603"/>
    </source>
</evidence>
<accession>A0A162QGF8</accession>
<dbReference type="EMBL" id="LWAE01000017">
    <property type="protein sequence ID" value="KZL88507.1"/>
    <property type="molecule type" value="Genomic_DNA"/>
</dbReference>
<sequence>MIVIKQKDSKVEVYNNGKLVVEMLSNSNITSKIEDLILLGQNNELSDIKIEG</sequence>
<reference evidence="1 2" key="1">
    <citation type="submission" date="2016-04" db="EMBL/GenBank/DDBJ databases">
        <title>Genome sequence of Clostridium magnum DSM 2767.</title>
        <authorList>
            <person name="Poehlein A."/>
            <person name="Uhlig R."/>
            <person name="Fischer R."/>
            <person name="Bahl H."/>
            <person name="Daniel R."/>
        </authorList>
    </citation>
    <scope>NUCLEOTIDE SEQUENCE [LARGE SCALE GENOMIC DNA]</scope>
    <source>
        <strain evidence="1 2">DSM 2767</strain>
    </source>
</reference>
<protein>
    <submittedName>
        <fullName evidence="1">Uncharacterized protein</fullName>
    </submittedName>
</protein>
<organism evidence="1 2">
    <name type="scientific">Clostridium magnum DSM 2767</name>
    <dbReference type="NCBI Taxonomy" id="1121326"/>
    <lineage>
        <taxon>Bacteria</taxon>
        <taxon>Bacillati</taxon>
        <taxon>Bacillota</taxon>
        <taxon>Clostridia</taxon>
        <taxon>Eubacteriales</taxon>
        <taxon>Clostridiaceae</taxon>
        <taxon>Clostridium</taxon>
    </lineage>
</organism>
<dbReference type="Proteomes" id="UP000076603">
    <property type="component" value="Unassembled WGS sequence"/>
</dbReference>
<dbReference type="STRING" id="1121326.CLMAG_61620"/>
<name>A0A162QGF8_9CLOT</name>
<dbReference type="AlphaFoldDB" id="A0A162QGF8"/>
<dbReference type="PATRIC" id="fig|1121326.3.peg.6228"/>
<comment type="caution">
    <text evidence="1">The sequence shown here is derived from an EMBL/GenBank/DDBJ whole genome shotgun (WGS) entry which is preliminary data.</text>
</comment>
<gene>
    <name evidence="1" type="ORF">CLMAG_61620</name>
</gene>
<dbReference type="RefSeq" id="WP_161487063.1">
    <property type="nucleotide sequence ID" value="NZ_FQXL01000046.1"/>
</dbReference>
<proteinExistence type="predicted"/>